<dbReference type="PANTHER" id="PTHR11759">
    <property type="entry name" value="40S RIBOSOMAL PROTEIN S14/30S RIBOSOMAL PROTEIN S11"/>
    <property type="match status" value="1"/>
</dbReference>
<dbReference type="GeneID" id="60234803"/>
<dbReference type="GO" id="GO:0006412">
    <property type="term" value="P:translation"/>
    <property type="evidence" value="ECO:0007669"/>
    <property type="project" value="InterPro"/>
</dbReference>
<evidence type="ECO:0000256" key="4">
    <source>
        <dbReference type="SAM" id="Phobius"/>
    </source>
</evidence>
<proteinExistence type="inferred from homology"/>
<dbReference type="Pfam" id="PF00411">
    <property type="entry name" value="Ribosomal_S11"/>
    <property type="match status" value="1"/>
</dbReference>
<sequence>MKIHKVYFLFILFLVNNVFITITNSRGEVLFWKSIGYLKVKGLKKLTPSVTKVFINYLWAFKTFKFHIKLKGFNKFKKQIIKSLLLIFFRNILSLTDESLVPNNGCKLKKQRRL</sequence>
<dbReference type="InterPro" id="IPR001971">
    <property type="entry name" value="Ribosomal_uS11"/>
</dbReference>
<keyword evidence="2 5" id="KW-0689">Ribosomal protein</keyword>
<dbReference type="HAMAP" id="MF_01310">
    <property type="entry name" value="Ribosomal_uS11"/>
    <property type="match status" value="1"/>
</dbReference>
<dbReference type="GO" id="GO:1990904">
    <property type="term" value="C:ribonucleoprotein complex"/>
    <property type="evidence" value="ECO:0007669"/>
    <property type="project" value="UniProtKB-KW"/>
</dbReference>
<dbReference type="GO" id="GO:0005840">
    <property type="term" value="C:ribosome"/>
    <property type="evidence" value="ECO:0007669"/>
    <property type="project" value="UniProtKB-KW"/>
</dbReference>
<keyword evidence="4" id="KW-0472">Membrane</keyword>
<name>A0A7L4WNE9_9FLOR</name>
<evidence type="ECO:0000313" key="5">
    <source>
        <dbReference type="EMBL" id="QFR99782.1"/>
    </source>
</evidence>
<keyword evidence="5" id="KW-0496">Mitochondrion</keyword>
<evidence type="ECO:0000256" key="3">
    <source>
        <dbReference type="ARBA" id="ARBA00023274"/>
    </source>
</evidence>
<gene>
    <name evidence="5" type="primary">rps11</name>
</gene>
<dbReference type="InterPro" id="IPR036967">
    <property type="entry name" value="Ribosomal_uS11_sf"/>
</dbReference>
<accession>A0A7L4WNE9</accession>
<organism evidence="5">
    <name type="scientific">Osmundea sinicola</name>
    <dbReference type="NCBI Taxonomy" id="290685"/>
    <lineage>
        <taxon>Eukaryota</taxon>
        <taxon>Rhodophyta</taxon>
        <taxon>Florideophyceae</taxon>
        <taxon>Rhodymeniophycidae</taxon>
        <taxon>Ceramiales</taxon>
        <taxon>Rhodomelaceae</taxon>
        <taxon>Laurencieae</taxon>
        <taxon>Osmundea</taxon>
    </lineage>
</organism>
<keyword evidence="4" id="KW-0812">Transmembrane</keyword>
<keyword evidence="3" id="KW-0687">Ribonucleoprotein</keyword>
<dbReference type="RefSeq" id="YP_009944488.1">
    <property type="nucleotide sequence ID" value="NC_051456.1"/>
</dbReference>
<reference evidence="5" key="1">
    <citation type="submission" date="2018-09" db="EMBL/GenBank/DDBJ databases">
        <title>Genomics and Phylogenetic analysis of three type specimens of Osmundea (Rhodomelaceae, Rhodophyta).</title>
        <authorList>
            <person name="Hughey J.R."/>
            <person name="Miller K.A."/>
        </authorList>
    </citation>
    <scope>NUCLEOTIDE SEQUENCE</scope>
</reference>
<dbReference type="SUPFAM" id="SSF53137">
    <property type="entry name" value="Translational machinery components"/>
    <property type="match status" value="1"/>
</dbReference>
<dbReference type="AlphaFoldDB" id="A0A7L4WNE9"/>
<evidence type="ECO:0000256" key="1">
    <source>
        <dbReference type="ARBA" id="ARBA00006194"/>
    </source>
</evidence>
<feature type="transmembrane region" description="Helical" evidence="4">
    <location>
        <begin position="6"/>
        <end position="23"/>
    </location>
</feature>
<dbReference type="Gene3D" id="3.30.420.80">
    <property type="entry name" value="Ribosomal protein S11"/>
    <property type="match status" value="1"/>
</dbReference>
<dbReference type="EMBL" id="MH898940">
    <property type="protein sequence ID" value="QFR99782.1"/>
    <property type="molecule type" value="Genomic_DNA"/>
</dbReference>
<evidence type="ECO:0000256" key="2">
    <source>
        <dbReference type="ARBA" id="ARBA00022980"/>
    </source>
</evidence>
<protein>
    <submittedName>
        <fullName evidence="5">Ribosomal protein S11</fullName>
    </submittedName>
</protein>
<dbReference type="PIRSF" id="PIRSF002131">
    <property type="entry name" value="Ribosomal_S11"/>
    <property type="match status" value="1"/>
</dbReference>
<keyword evidence="4" id="KW-1133">Transmembrane helix</keyword>
<geneLocation type="mitochondrion" evidence="5"/>
<comment type="similarity">
    <text evidence="1">Belongs to the universal ribosomal protein uS11 family.</text>
</comment>
<dbReference type="GO" id="GO:0003735">
    <property type="term" value="F:structural constituent of ribosome"/>
    <property type="evidence" value="ECO:0007669"/>
    <property type="project" value="InterPro"/>
</dbReference>